<comment type="caution">
    <text evidence="2">The sequence shown here is derived from an EMBL/GenBank/DDBJ whole genome shotgun (WGS) entry which is preliminary data.</text>
</comment>
<dbReference type="Proteomes" id="UP001439008">
    <property type="component" value="Unassembled WGS sequence"/>
</dbReference>
<accession>A0ABV2APS3</accession>
<organism evidence="2 3">
    <name type="scientific">Bonamia ostreae</name>
    <dbReference type="NCBI Taxonomy" id="126728"/>
    <lineage>
        <taxon>Eukaryota</taxon>
        <taxon>Sar</taxon>
        <taxon>Rhizaria</taxon>
        <taxon>Endomyxa</taxon>
        <taxon>Ascetosporea</taxon>
        <taxon>Haplosporida</taxon>
        <taxon>Bonamia</taxon>
    </lineage>
</organism>
<keyword evidence="1" id="KW-0812">Transmembrane</keyword>
<gene>
    <name evidence="2" type="ORF">MHBO_003192</name>
</gene>
<evidence type="ECO:0000313" key="3">
    <source>
        <dbReference type="Proteomes" id="UP001439008"/>
    </source>
</evidence>
<dbReference type="EMBL" id="JBDODL010001605">
    <property type="protein sequence ID" value="MES1921663.1"/>
    <property type="molecule type" value="Genomic_DNA"/>
</dbReference>
<reference evidence="2 3" key="1">
    <citation type="journal article" date="2024" name="BMC Biol.">
        <title>Comparative genomics of Ascetosporea gives new insight into the evolutionary basis for animal parasitism in Rhizaria.</title>
        <authorList>
            <person name="Hiltunen Thoren M."/>
            <person name="Onut-Brannstrom I."/>
            <person name="Alfjorden A."/>
            <person name="Peckova H."/>
            <person name="Swords F."/>
            <person name="Hooper C."/>
            <person name="Holzer A.S."/>
            <person name="Bass D."/>
            <person name="Burki F."/>
        </authorList>
    </citation>
    <scope>NUCLEOTIDE SEQUENCE [LARGE SCALE GENOMIC DNA]</scope>
    <source>
        <strain evidence="2">20-A016</strain>
    </source>
</reference>
<sequence length="103" mass="12577">MVHKFFNLAVALTTYLFLWLFKLFRVFVLLVVLGLLVLYIYQRRFIYIPENSALEGRQINFNEKLFQKPELWGFSQYEDIYLKSFDGALLHCWHMKFVRRTLF</sequence>
<keyword evidence="1" id="KW-0472">Membrane</keyword>
<keyword evidence="3" id="KW-1185">Reference proteome</keyword>
<name>A0ABV2APS3_9EUKA</name>
<proteinExistence type="predicted"/>
<keyword evidence="1" id="KW-1133">Transmembrane helix</keyword>
<evidence type="ECO:0000256" key="1">
    <source>
        <dbReference type="SAM" id="Phobius"/>
    </source>
</evidence>
<feature type="transmembrane region" description="Helical" evidence="1">
    <location>
        <begin position="16"/>
        <end position="41"/>
    </location>
</feature>
<protein>
    <submittedName>
        <fullName evidence="2">Uncharacterized protein</fullName>
    </submittedName>
</protein>
<evidence type="ECO:0000313" key="2">
    <source>
        <dbReference type="EMBL" id="MES1921663.1"/>
    </source>
</evidence>